<evidence type="ECO:0000259" key="2">
    <source>
        <dbReference type="Pfam" id="PF12146"/>
    </source>
</evidence>
<dbReference type="GO" id="GO:0016787">
    <property type="term" value="F:hydrolase activity"/>
    <property type="evidence" value="ECO:0007669"/>
    <property type="project" value="UniProtKB-KW"/>
</dbReference>
<dbReference type="RefSeq" id="WP_379567187.1">
    <property type="nucleotide sequence ID" value="NZ_JBHSQK010000043.1"/>
</dbReference>
<feature type="region of interest" description="Disordered" evidence="1">
    <location>
        <begin position="43"/>
        <end position="72"/>
    </location>
</feature>
<gene>
    <name evidence="3" type="ORF">ACFQH9_17390</name>
</gene>
<keyword evidence="3" id="KW-0378">Hydrolase</keyword>
<evidence type="ECO:0000313" key="3">
    <source>
        <dbReference type="EMBL" id="MFC5950048.1"/>
    </source>
</evidence>
<sequence length="155" mass="16071">MAWASRLEVPDTDDGRVGAGIALARRISSPGYPFDEAAARRTVEREMASGGGGFDDAAAQGRQTAAPWSGGRLADLRTPTLVLHGAQDPVVRPSAARAVARAVPAARLVVLPGVGHDLPEALWPRLTGEVRAHVDLAAVSRAAGPRVSARPGCSR</sequence>
<evidence type="ECO:0000256" key="1">
    <source>
        <dbReference type="SAM" id="MobiDB-lite"/>
    </source>
</evidence>
<protein>
    <submittedName>
        <fullName evidence="3">Alpha/beta fold hydrolase</fullName>
    </submittedName>
</protein>
<dbReference type="Pfam" id="PF12146">
    <property type="entry name" value="Hydrolase_4"/>
    <property type="match status" value="1"/>
</dbReference>
<dbReference type="InterPro" id="IPR029058">
    <property type="entry name" value="AB_hydrolase_fold"/>
</dbReference>
<dbReference type="SUPFAM" id="SSF53474">
    <property type="entry name" value="alpha/beta-Hydrolases"/>
    <property type="match status" value="1"/>
</dbReference>
<organism evidence="3 4">
    <name type="scientific">Pseudonocardia lutea</name>
    <dbReference type="NCBI Taxonomy" id="2172015"/>
    <lineage>
        <taxon>Bacteria</taxon>
        <taxon>Bacillati</taxon>
        <taxon>Actinomycetota</taxon>
        <taxon>Actinomycetes</taxon>
        <taxon>Pseudonocardiales</taxon>
        <taxon>Pseudonocardiaceae</taxon>
        <taxon>Pseudonocardia</taxon>
    </lineage>
</organism>
<accession>A0ABW1I8T4</accession>
<dbReference type="Proteomes" id="UP001596119">
    <property type="component" value="Unassembled WGS sequence"/>
</dbReference>
<proteinExistence type="predicted"/>
<evidence type="ECO:0000313" key="4">
    <source>
        <dbReference type="Proteomes" id="UP001596119"/>
    </source>
</evidence>
<comment type="caution">
    <text evidence="3">The sequence shown here is derived from an EMBL/GenBank/DDBJ whole genome shotgun (WGS) entry which is preliminary data.</text>
</comment>
<name>A0ABW1I8T4_9PSEU</name>
<dbReference type="Gene3D" id="3.40.50.1820">
    <property type="entry name" value="alpha/beta hydrolase"/>
    <property type="match status" value="1"/>
</dbReference>
<dbReference type="EMBL" id="JBHSQK010000043">
    <property type="protein sequence ID" value="MFC5950048.1"/>
    <property type="molecule type" value="Genomic_DNA"/>
</dbReference>
<feature type="domain" description="Serine aminopeptidase S33" evidence="2">
    <location>
        <begin position="72"/>
        <end position="118"/>
    </location>
</feature>
<dbReference type="InterPro" id="IPR022742">
    <property type="entry name" value="Hydrolase_4"/>
</dbReference>
<reference evidence="4" key="1">
    <citation type="journal article" date="2019" name="Int. J. Syst. Evol. Microbiol.">
        <title>The Global Catalogue of Microorganisms (GCM) 10K type strain sequencing project: providing services to taxonomists for standard genome sequencing and annotation.</title>
        <authorList>
            <consortium name="The Broad Institute Genomics Platform"/>
            <consortium name="The Broad Institute Genome Sequencing Center for Infectious Disease"/>
            <person name="Wu L."/>
            <person name="Ma J."/>
        </authorList>
    </citation>
    <scope>NUCLEOTIDE SEQUENCE [LARGE SCALE GENOMIC DNA]</scope>
    <source>
        <strain evidence="4">CGMCC 4.7397</strain>
    </source>
</reference>
<keyword evidence="4" id="KW-1185">Reference proteome</keyword>